<evidence type="ECO:0000259" key="7">
    <source>
        <dbReference type="Pfam" id="PF00082"/>
    </source>
</evidence>
<dbReference type="PRINTS" id="PR00723">
    <property type="entry name" value="SUBTILISIN"/>
</dbReference>
<dbReference type="AlphaFoldDB" id="A0A1H1BNZ7"/>
<gene>
    <name evidence="8" type="ORF">SAMN04489764_1051</name>
</gene>
<sequence length="441" mass="45148">MAAAHAAPPRRPRPSLLPLALAGALPILLILCLGTASSPLTPDAQANLIAATVRSQQWALDALDAESAWRTGKGAGAVVAILDTGVDSHHPDLVGTVVTGPDFTGVRPGRDRPGRHGTAMASLIAGHGHGPGRRRGVLGIAPEATILSIQVTLDDPAAARGESARALAEGIRYAADHGADVISMSLGAGGGRARSAAEEEAVRYALDRGAVLVASAGNDGHAGNRRNFPAAYPGVIAVGAVDESLTVTPFSNRQPYLSVVAPGSRIVSADGDGSYLVSDGTSSAAALVAGVAALIKAEYPRLPPSRVRQAIEQGAVRPAHHHGAAHDPAYGHGVVNAARALRQAACLARAEKTRTAQAASACADTPRTGGDESRRLVGGVLAMLAAAMSARVMSARRTPTRLIDSRGRGTPALKDAVKKQSSTFRDRVAKRPRNHPGDEGC</sequence>
<feature type="active site" description="Charge relay system" evidence="5">
    <location>
        <position position="83"/>
    </location>
</feature>
<dbReference type="Gene3D" id="3.40.50.200">
    <property type="entry name" value="Peptidase S8/S53 domain"/>
    <property type="match status" value="1"/>
</dbReference>
<dbReference type="InterPro" id="IPR015500">
    <property type="entry name" value="Peptidase_S8_subtilisin-rel"/>
</dbReference>
<dbReference type="InterPro" id="IPR036852">
    <property type="entry name" value="Peptidase_S8/S53_dom_sf"/>
</dbReference>
<protein>
    <submittedName>
        <fullName evidence="8">Type VII secretion-associated serine protease mycosin</fullName>
    </submittedName>
</protein>
<dbReference type="Pfam" id="PF00082">
    <property type="entry name" value="Peptidase_S8"/>
    <property type="match status" value="1"/>
</dbReference>
<feature type="region of interest" description="Disordered" evidence="6">
    <location>
        <begin position="403"/>
        <end position="441"/>
    </location>
</feature>
<dbReference type="InterPro" id="IPR000209">
    <property type="entry name" value="Peptidase_S8/S53_dom"/>
</dbReference>
<proteinExistence type="inferred from homology"/>
<dbReference type="PROSITE" id="PS51892">
    <property type="entry name" value="SUBTILASE"/>
    <property type="match status" value="1"/>
</dbReference>
<feature type="active site" description="Charge relay system" evidence="5">
    <location>
        <position position="282"/>
    </location>
</feature>
<comment type="similarity">
    <text evidence="1 5">Belongs to the peptidase S8 family.</text>
</comment>
<organism evidence="8 9">
    <name type="scientific">Thermostaphylospora chromogena</name>
    <dbReference type="NCBI Taxonomy" id="35622"/>
    <lineage>
        <taxon>Bacteria</taxon>
        <taxon>Bacillati</taxon>
        <taxon>Actinomycetota</taxon>
        <taxon>Actinomycetes</taxon>
        <taxon>Streptosporangiales</taxon>
        <taxon>Thermomonosporaceae</taxon>
        <taxon>Thermostaphylospora</taxon>
    </lineage>
</organism>
<dbReference type="EMBL" id="FNKK01000002">
    <property type="protein sequence ID" value="SDQ53657.1"/>
    <property type="molecule type" value="Genomic_DNA"/>
</dbReference>
<dbReference type="STRING" id="35622.SAMN04489764_1051"/>
<dbReference type="PROSITE" id="PS00136">
    <property type="entry name" value="SUBTILASE_ASP"/>
    <property type="match status" value="1"/>
</dbReference>
<keyword evidence="3 5" id="KW-0378">Hydrolase</keyword>
<dbReference type="InterPro" id="IPR050131">
    <property type="entry name" value="Peptidase_S8_subtilisin-like"/>
</dbReference>
<dbReference type="PANTHER" id="PTHR43806:SF11">
    <property type="entry name" value="CEREVISIN-RELATED"/>
    <property type="match status" value="1"/>
</dbReference>
<dbReference type="RefSeq" id="WP_165634708.1">
    <property type="nucleotide sequence ID" value="NZ_FNKK01000002.1"/>
</dbReference>
<evidence type="ECO:0000256" key="5">
    <source>
        <dbReference type="PROSITE-ProRule" id="PRU01240"/>
    </source>
</evidence>
<evidence type="ECO:0000256" key="3">
    <source>
        <dbReference type="ARBA" id="ARBA00022801"/>
    </source>
</evidence>
<dbReference type="SUPFAM" id="SSF52743">
    <property type="entry name" value="Subtilisin-like"/>
    <property type="match status" value="1"/>
</dbReference>
<feature type="compositionally biased region" description="Basic and acidic residues" evidence="6">
    <location>
        <begin position="424"/>
        <end position="441"/>
    </location>
</feature>
<evidence type="ECO:0000256" key="2">
    <source>
        <dbReference type="ARBA" id="ARBA00022670"/>
    </source>
</evidence>
<dbReference type="PANTHER" id="PTHR43806">
    <property type="entry name" value="PEPTIDASE S8"/>
    <property type="match status" value="1"/>
</dbReference>
<feature type="active site" description="Charge relay system" evidence="5">
    <location>
        <position position="116"/>
    </location>
</feature>
<keyword evidence="2 5" id="KW-0645">Protease</keyword>
<evidence type="ECO:0000313" key="9">
    <source>
        <dbReference type="Proteomes" id="UP000217103"/>
    </source>
</evidence>
<name>A0A1H1BNZ7_9ACTN</name>
<accession>A0A1H1BNZ7</accession>
<keyword evidence="9" id="KW-1185">Reference proteome</keyword>
<evidence type="ECO:0000256" key="1">
    <source>
        <dbReference type="ARBA" id="ARBA00011073"/>
    </source>
</evidence>
<dbReference type="InterPro" id="IPR023827">
    <property type="entry name" value="Peptidase_S8_Asp-AS"/>
</dbReference>
<evidence type="ECO:0000256" key="6">
    <source>
        <dbReference type="SAM" id="MobiDB-lite"/>
    </source>
</evidence>
<keyword evidence="4 5" id="KW-0720">Serine protease</keyword>
<dbReference type="Proteomes" id="UP000217103">
    <property type="component" value="Unassembled WGS sequence"/>
</dbReference>
<dbReference type="GO" id="GO:0006508">
    <property type="term" value="P:proteolysis"/>
    <property type="evidence" value="ECO:0007669"/>
    <property type="project" value="UniProtKB-KW"/>
</dbReference>
<feature type="domain" description="Peptidase S8/S53" evidence="7">
    <location>
        <begin position="74"/>
        <end position="333"/>
    </location>
</feature>
<evidence type="ECO:0000256" key="4">
    <source>
        <dbReference type="ARBA" id="ARBA00022825"/>
    </source>
</evidence>
<evidence type="ECO:0000313" key="8">
    <source>
        <dbReference type="EMBL" id="SDQ53657.1"/>
    </source>
</evidence>
<reference evidence="8 9" key="1">
    <citation type="submission" date="2016-10" db="EMBL/GenBank/DDBJ databases">
        <authorList>
            <person name="de Groot N.N."/>
        </authorList>
    </citation>
    <scope>NUCLEOTIDE SEQUENCE [LARGE SCALE GENOMIC DNA]</scope>
    <source>
        <strain evidence="8 9">DSM 43794</strain>
    </source>
</reference>
<dbReference type="GO" id="GO:0004252">
    <property type="term" value="F:serine-type endopeptidase activity"/>
    <property type="evidence" value="ECO:0007669"/>
    <property type="project" value="UniProtKB-UniRule"/>
</dbReference>